<proteinExistence type="predicted"/>
<feature type="signal peptide" evidence="2">
    <location>
        <begin position="1"/>
        <end position="25"/>
    </location>
</feature>
<sequence>MKTLFFLATATCTCFAVGLYSASHAFEPQSRLADEVYPFTIAHEGHDSAPHGEMPTGATQPEGAHSHDMIEVLSPLPTVKLIAHPDAKQGWNLEVQVTNFKFAPERVNQASVPTEGHAHLYVDGEKITRLYGNWYYLSSLSPGKHEITVALNANGHESLMHNGEPIQASVMVEAATPLR</sequence>
<organism evidence="3 4">
    <name type="scientific">Drouetiella hepatica Uher 2000/2452</name>
    <dbReference type="NCBI Taxonomy" id="904376"/>
    <lineage>
        <taxon>Bacteria</taxon>
        <taxon>Bacillati</taxon>
        <taxon>Cyanobacteriota</taxon>
        <taxon>Cyanophyceae</taxon>
        <taxon>Oculatellales</taxon>
        <taxon>Oculatellaceae</taxon>
        <taxon>Drouetiella</taxon>
    </lineage>
</organism>
<gene>
    <name evidence="3" type="ORF">KME15_08450</name>
</gene>
<protein>
    <recommendedName>
        <fullName evidence="5">DUF4399 domain-containing protein</fullName>
    </recommendedName>
</protein>
<reference evidence="3" key="2">
    <citation type="journal article" date="2022" name="Microbiol. Resour. Announc.">
        <title>Metagenome Sequencing to Explore Phylogenomics of Terrestrial Cyanobacteria.</title>
        <authorList>
            <person name="Ward R.D."/>
            <person name="Stajich J.E."/>
            <person name="Johansen J.R."/>
            <person name="Huntemann M."/>
            <person name="Clum A."/>
            <person name="Foster B."/>
            <person name="Foster B."/>
            <person name="Roux S."/>
            <person name="Palaniappan K."/>
            <person name="Varghese N."/>
            <person name="Mukherjee S."/>
            <person name="Reddy T.B.K."/>
            <person name="Daum C."/>
            <person name="Copeland A."/>
            <person name="Chen I.A."/>
            <person name="Ivanova N.N."/>
            <person name="Kyrpides N.C."/>
            <person name="Shapiro N."/>
            <person name="Eloe-Fadrosh E.A."/>
            <person name="Pietrasiak N."/>
        </authorList>
    </citation>
    <scope>NUCLEOTIDE SEQUENCE</scope>
    <source>
        <strain evidence="3">UHER 2000/2452</strain>
    </source>
</reference>
<dbReference type="AlphaFoldDB" id="A0A951QA54"/>
<evidence type="ECO:0000313" key="3">
    <source>
        <dbReference type="EMBL" id="MBW4658690.1"/>
    </source>
</evidence>
<evidence type="ECO:0000313" key="4">
    <source>
        <dbReference type="Proteomes" id="UP000757435"/>
    </source>
</evidence>
<reference evidence="3" key="1">
    <citation type="submission" date="2021-05" db="EMBL/GenBank/DDBJ databases">
        <authorList>
            <person name="Pietrasiak N."/>
            <person name="Ward R."/>
            <person name="Stajich J.E."/>
            <person name="Kurbessoian T."/>
        </authorList>
    </citation>
    <scope>NUCLEOTIDE SEQUENCE</scope>
    <source>
        <strain evidence="3">UHER 2000/2452</strain>
    </source>
</reference>
<evidence type="ECO:0008006" key="5">
    <source>
        <dbReference type="Google" id="ProtNLM"/>
    </source>
</evidence>
<name>A0A951QA54_9CYAN</name>
<dbReference type="EMBL" id="JAHHHD010000007">
    <property type="protein sequence ID" value="MBW4658690.1"/>
    <property type="molecule type" value="Genomic_DNA"/>
</dbReference>
<keyword evidence="2" id="KW-0732">Signal</keyword>
<evidence type="ECO:0000256" key="2">
    <source>
        <dbReference type="SAM" id="SignalP"/>
    </source>
</evidence>
<feature type="region of interest" description="Disordered" evidence="1">
    <location>
        <begin position="44"/>
        <end position="64"/>
    </location>
</feature>
<feature type="chain" id="PRO_5036863333" description="DUF4399 domain-containing protein" evidence="2">
    <location>
        <begin position="26"/>
        <end position="179"/>
    </location>
</feature>
<accession>A0A951QA54</accession>
<comment type="caution">
    <text evidence="3">The sequence shown here is derived from an EMBL/GenBank/DDBJ whole genome shotgun (WGS) entry which is preliminary data.</text>
</comment>
<evidence type="ECO:0000256" key="1">
    <source>
        <dbReference type="SAM" id="MobiDB-lite"/>
    </source>
</evidence>
<dbReference type="Proteomes" id="UP000757435">
    <property type="component" value="Unassembled WGS sequence"/>
</dbReference>